<dbReference type="InterPro" id="IPR008271">
    <property type="entry name" value="Ser/Thr_kinase_AS"/>
</dbReference>
<protein>
    <submittedName>
        <fullName evidence="10">Cyclin-dependent kinase 10</fullName>
    </submittedName>
</protein>
<dbReference type="GO" id="GO:0005634">
    <property type="term" value="C:nucleus"/>
    <property type="evidence" value="ECO:0007669"/>
    <property type="project" value="TreeGrafter"/>
</dbReference>
<accession>A0A9P6FSD7</accession>
<gene>
    <name evidence="10" type="primary">CDK10</name>
    <name evidence="10" type="ORF">BGW38_003709</name>
</gene>
<dbReference type="InterPro" id="IPR000719">
    <property type="entry name" value="Prot_kinase_dom"/>
</dbReference>
<feature type="domain" description="Protein kinase" evidence="9">
    <location>
        <begin position="253"/>
        <end position="536"/>
    </location>
</feature>
<dbReference type="SMART" id="SM00220">
    <property type="entry name" value="S_TKc"/>
    <property type="match status" value="1"/>
</dbReference>
<dbReference type="Proteomes" id="UP000780801">
    <property type="component" value="Unassembled WGS sequence"/>
</dbReference>
<feature type="compositionally biased region" description="Basic and acidic residues" evidence="8">
    <location>
        <begin position="152"/>
        <end position="174"/>
    </location>
</feature>
<feature type="compositionally biased region" description="Basic and acidic residues" evidence="8">
    <location>
        <begin position="130"/>
        <end position="145"/>
    </location>
</feature>
<keyword evidence="11" id="KW-1185">Reference proteome</keyword>
<feature type="compositionally biased region" description="Polar residues" evidence="8">
    <location>
        <begin position="105"/>
        <end position="115"/>
    </location>
</feature>
<dbReference type="GO" id="GO:0080090">
    <property type="term" value="P:regulation of primary metabolic process"/>
    <property type="evidence" value="ECO:0007669"/>
    <property type="project" value="UniProtKB-ARBA"/>
</dbReference>
<dbReference type="SUPFAM" id="SSF56112">
    <property type="entry name" value="Protein kinase-like (PK-like)"/>
    <property type="match status" value="1"/>
</dbReference>
<evidence type="ECO:0000313" key="11">
    <source>
        <dbReference type="Proteomes" id="UP000780801"/>
    </source>
</evidence>
<dbReference type="GO" id="GO:0010556">
    <property type="term" value="P:regulation of macromolecule biosynthetic process"/>
    <property type="evidence" value="ECO:0007669"/>
    <property type="project" value="UniProtKB-ARBA"/>
</dbReference>
<evidence type="ECO:0000259" key="9">
    <source>
        <dbReference type="PROSITE" id="PS50011"/>
    </source>
</evidence>
<evidence type="ECO:0000256" key="7">
    <source>
        <dbReference type="PROSITE-ProRule" id="PRU10141"/>
    </source>
</evidence>
<dbReference type="InterPro" id="IPR050108">
    <property type="entry name" value="CDK"/>
</dbReference>
<evidence type="ECO:0000256" key="6">
    <source>
        <dbReference type="ARBA" id="ARBA00022840"/>
    </source>
</evidence>
<dbReference type="GO" id="GO:0007346">
    <property type="term" value="P:regulation of mitotic cell cycle"/>
    <property type="evidence" value="ECO:0007669"/>
    <property type="project" value="TreeGrafter"/>
</dbReference>
<dbReference type="PANTHER" id="PTHR24056">
    <property type="entry name" value="CELL DIVISION PROTEIN KINASE"/>
    <property type="match status" value="1"/>
</dbReference>
<dbReference type="PROSITE" id="PS00108">
    <property type="entry name" value="PROTEIN_KINASE_ST"/>
    <property type="match status" value="1"/>
</dbReference>
<evidence type="ECO:0000256" key="1">
    <source>
        <dbReference type="ARBA" id="ARBA00006485"/>
    </source>
</evidence>
<reference evidence="10" key="1">
    <citation type="journal article" date="2020" name="Fungal Divers.">
        <title>Resolving the Mortierellaceae phylogeny through synthesis of multi-gene phylogenetics and phylogenomics.</title>
        <authorList>
            <person name="Vandepol N."/>
            <person name="Liber J."/>
            <person name="Desiro A."/>
            <person name="Na H."/>
            <person name="Kennedy M."/>
            <person name="Barry K."/>
            <person name="Grigoriev I.V."/>
            <person name="Miller A.N."/>
            <person name="O'Donnell K."/>
            <person name="Stajich J.E."/>
            <person name="Bonito G."/>
        </authorList>
    </citation>
    <scope>NUCLEOTIDE SEQUENCE</scope>
    <source>
        <strain evidence="10">KOD1015</strain>
    </source>
</reference>
<dbReference type="FunFam" id="3.30.200.20:FF:000172">
    <property type="entry name" value="cyclin-dependent kinase G-2 isoform X1"/>
    <property type="match status" value="1"/>
</dbReference>
<dbReference type="GO" id="GO:0005524">
    <property type="term" value="F:ATP binding"/>
    <property type="evidence" value="ECO:0007669"/>
    <property type="project" value="UniProtKB-UniRule"/>
</dbReference>
<evidence type="ECO:0000256" key="4">
    <source>
        <dbReference type="ARBA" id="ARBA00022741"/>
    </source>
</evidence>
<proteinExistence type="inferred from homology"/>
<feature type="binding site" evidence="7">
    <location>
        <position position="282"/>
    </location>
    <ligand>
        <name>ATP</name>
        <dbReference type="ChEBI" id="CHEBI:30616"/>
    </ligand>
</feature>
<evidence type="ECO:0000256" key="5">
    <source>
        <dbReference type="ARBA" id="ARBA00022777"/>
    </source>
</evidence>
<keyword evidence="3" id="KW-0808">Transferase</keyword>
<keyword evidence="4 7" id="KW-0547">Nucleotide-binding</keyword>
<dbReference type="Gene3D" id="3.30.200.20">
    <property type="entry name" value="Phosphorylase Kinase, domain 1"/>
    <property type="match status" value="1"/>
</dbReference>
<keyword evidence="5 10" id="KW-0418">Kinase</keyword>
<dbReference type="InterPro" id="IPR011009">
    <property type="entry name" value="Kinase-like_dom_sf"/>
</dbReference>
<sequence length="588" mass="65700">MSDVNNSNGLASGVSGSASTTVNPSIANSMNNPPPKNSAAPQMDTYADNPNPSGMEKDTEKDQGRSGNTHTKSGDSFAAVEDDRRSGRLNHTALEHSSTQEHSRQANSSNTSNGNHRNEKSRNNQPSQSNKDDNKDRHMDIDSNRRLQQQRDTYERPRGSARGARDMAGERDGGSSHLQPNRGDRDSNRDSSRHHHSSSQPTASRHHQKNTASASSNALSRPDPFSLLSITGRTGSLNPHKAFLGTSRVVDDFEKLNKIGEGTYGVVYRAKDKKTGEIVALKRIRMERESDGLPISSLREIKLLKTLRHDNIVLVKDVVVGNDLDQIFLVMEYCEQDLTVLMDNVKQPYAPSEVKCLMYQLLKGIEYCHDHYVIHRDLKLSNLLLNAQGILKIADFGLARSFGLPSRPMTPKVVTLWYRAPELLFGDLNYTTAVDMWSAGCIFGELLKHAPLLPGKVEKQQVDLIIDLLGTPHEKIWQGFNKLPMASIKLPEQRYSNLKNKFPNITDATRSLLSGLLTYDPKRRLSVKQALAHPYFIEAPPAKHPSLLPTHPEIRNLINTRNEENPKLKRHPVGEDTESISNSRKKMR</sequence>
<keyword evidence="6 7" id="KW-0067">ATP-binding</keyword>
<evidence type="ECO:0000256" key="8">
    <source>
        <dbReference type="SAM" id="MobiDB-lite"/>
    </source>
</evidence>
<name>A0A9P6FSD7_9FUNG</name>
<dbReference type="PROSITE" id="PS00107">
    <property type="entry name" value="PROTEIN_KINASE_ATP"/>
    <property type="match status" value="1"/>
</dbReference>
<dbReference type="FunFam" id="1.10.510.10:FF:000533">
    <property type="entry name" value="cyclin-dependent kinase 10"/>
    <property type="match status" value="1"/>
</dbReference>
<feature type="region of interest" description="Disordered" evidence="8">
    <location>
        <begin position="1"/>
        <end position="222"/>
    </location>
</feature>
<dbReference type="OrthoDB" id="1732493at2759"/>
<evidence type="ECO:0000256" key="2">
    <source>
        <dbReference type="ARBA" id="ARBA00022527"/>
    </source>
</evidence>
<feature type="compositionally biased region" description="Basic and acidic residues" evidence="8">
    <location>
        <begin position="55"/>
        <end position="64"/>
    </location>
</feature>
<comment type="similarity">
    <text evidence="1">Belongs to the protein kinase superfamily. CMGC Ser/Thr protein kinase family. CDC2/CDKX subfamily.</text>
</comment>
<dbReference type="Gene3D" id="1.10.510.10">
    <property type="entry name" value="Transferase(Phosphotransferase) domain 1"/>
    <property type="match status" value="1"/>
</dbReference>
<dbReference type="EMBL" id="JAABOA010002445">
    <property type="protein sequence ID" value="KAF9579860.1"/>
    <property type="molecule type" value="Genomic_DNA"/>
</dbReference>
<organism evidence="10 11">
    <name type="scientific">Lunasporangiospora selenospora</name>
    <dbReference type="NCBI Taxonomy" id="979761"/>
    <lineage>
        <taxon>Eukaryota</taxon>
        <taxon>Fungi</taxon>
        <taxon>Fungi incertae sedis</taxon>
        <taxon>Mucoromycota</taxon>
        <taxon>Mortierellomycotina</taxon>
        <taxon>Mortierellomycetes</taxon>
        <taxon>Mortierellales</taxon>
        <taxon>Mortierellaceae</taxon>
        <taxon>Lunasporangiospora</taxon>
    </lineage>
</organism>
<evidence type="ECO:0000256" key="3">
    <source>
        <dbReference type="ARBA" id="ARBA00022679"/>
    </source>
</evidence>
<dbReference type="PROSITE" id="PS50011">
    <property type="entry name" value="PROTEIN_KINASE_DOM"/>
    <property type="match status" value="1"/>
</dbReference>
<dbReference type="InterPro" id="IPR017441">
    <property type="entry name" value="Protein_kinase_ATP_BS"/>
</dbReference>
<comment type="caution">
    <text evidence="10">The sequence shown here is derived from an EMBL/GenBank/DDBJ whole genome shotgun (WGS) entry which is preliminary data.</text>
</comment>
<feature type="region of interest" description="Disordered" evidence="8">
    <location>
        <begin position="560"/>
        <end position="588"/>
    </location>
</feature>
<feature type="compositionally biased region" description="Polar residues" evidence="8">
    <location>
        <begin position="210"/>
        <end position="219"/>
    </location>
</feature>
<keyword evidence="2" id="KW-0723">Serine/threonine-protein kinase</keyword>
<feature type="compositionally biased region" description="Basic and acidic residues" evidence="8">
    <location>
        <begin position="182"/>
        <end position="191"/>
    </location>
</feature>
<feature type="compositionally biased region" description="Polar residues" evidence="8">
    <location>
        <begin position="1"/>
        <end position="31"/>
    </location>
</feature>
<dbReference type="PANTHER" id="PTHR24056:SF508">
    <property type="entry name" value="CYCLIN-DEPENDENT KINASE 10"/>
    <property type="match status" value="1"/>
</dbReference>
<dbReference type="Pfam" id="PF00069">
    <property type="entry name" value="Pkinase"/>
    <property type="match status" value="1"/>
</dbReference>
<dbReference type="AlphaFoldDB" id="A0A9P6FSD7"/>
<evidence type="ECO:0000313" key="10">
    <source>
        <dbReference type="EMBL" id="KAF9579860.1"/>
    </source>
</evidence>
<dbReference type="GO" id="GO:0004674">
    <property type="term" value="F:protein serine/threonine kinase activity"/>
    <property type="evidence" value="ECO:0007669"/>
    <property type="project" value="UniProtKB-KW"/>
</dbReference>